<dbReference type="GO" id="GO:0022857">
    <property type="term" value="F:transmembrane transporter activity"/>
    <property type="evidence" value="ECO:0007669"/>
    <property type="project" value="InterPro"/>
</dbReference>
<dbReference type="SUPFAM" id="SSF103473">
    <property type="entry name" value="MFS general substrate transporter"/>
    <property type="match status" value="2"/>
</dbReference>
<proteinExistence type="predicted"/>
<accession>A0A2N8NUV1</accession>
<name>A0A2N8NUV1_STREU</name>
<feature type="transmembrane region" description="Helical" evidence="6">
    <location>
        <begin position="230"/>
        <end position="251"/>
    </location>
</feature>
<feature type="transmembrane region" description="Helical" evidence="6">
    <location>
        <begin position="335"/>
        <end position="359"/>
    </location>
</feature>
<feature type="domain" description="Major facilitator superfamily (MFS) profile" evidence="7">
    <location>
        <begin position="15"/>
        <end position="469"/>
    </location>
</feature>
<feature type="transmembrane region" description="Helical" evidence="6">
    <location>
        <begin position="371"/>
        <end position="397"/>
    </location>
</feature>
<feature type="transmembrane region" description="Helical" evidence="6">
    <location>
        <begin position="174"/>
        <end position="193"/>
    </location>
</feature>
<keyword evidence="2 6" id="KW-0812">Transmembrane</keyword>
<evidence type="ECO:0000256" key="1">
    <source>
        <dbReference type="ARBA" id="ARBA00004651"/>
    </source>
</evidence>
<reference evidence="9" key="1">
    <citation type="submission" date="2015-07" db="EMBL/GenBank/DDBJ databases">
        <authorList>
            <person name="Graham D.E."/>
            <person name="Giannone R.J."/>
            <person name="Gulvik C.A."/>
            <person name="Hettich R.L."/>
            <person name="Klingeman D.M."/>
            <person name="Mahan K.M."/>
            <person name="Parry R.J."/>
            <person name="Spain J.C."/>
        </authorList>
    </citation>
    <scope>NUCLEOTIDE SEQUENCE [LARGE SCALE GENOMIC DNA]</scope>
    <source>
        <strain evidence="9">ATCC 27428</strain>
    </source>
</reference>
<dbReference type="PROSITE" id="PS50850">
    <property type="entry name" value="MFS"/>
    <property type="match status" value="1"/>
</dbReference>
<keyword evidence="5" id="KW-0046">Antibiotic resistance</keyword>
<feature type="transmembrane region" description="Helical" evidence="6">
    <location>
        <begin position="106"/>
        <end position="127"/>
    </location>
</feature>
<feature type="transmembrane region" description="Helical" evidence="6">
    <location>
        <begin position="81"/>
        <end position="100"/>
    </location>
</feature>
<feature type="transmembrane region" description="Helical" evidence="6">
    <location>
        <begin position="311"/>
        <end position="328"/>
    </location>
</feature>
<dbReference type="InterPro" id="IPR011701">
    <property type="entry name" value="MFS"/>
</dbReference>
<evidence type="ECO:0000256" key="3">
    <source>
        <dbReference type="ARBA" id="ARBA00022989"/>
    </source>
</evidence>
<dbReference type="Proteomes" id="UP000235945">
    <property type="component" value="Unassembled WGS sequence"/>
</dbReference>
<evidence type="ECO:0000259" key="7">
    <source>
        <dbReference type="PROSITE" id="PS50850"/>
    </source>
</evidence>
<feature type="transmembrane region" description="Helical" evidence="6">
    <location>
        <begin position="409"/>
        <end position="430"/>
    </location>
</feature>
<comment type="subcellular location">
    <subcellularLocation>
        <location evidence="1">Cell membrane</location>
        <topology evidence="1">Multi-pass membrane protein</topology>
    </subcellularLocation>
</comment>
<organism evidence="8 9">
    <name type="scientific">Streptomyces eurocidicus</name>
    <name type="common">Streptoverticillium eurocidicus</name>
    <dbReference type="NCBI Taxonomy" id="66423"/>
    <lineage>
        <taxon>Bacteria</taxon>
        <taxon>Bacillati</taxon>
        <taxon>Actinomycetota</taxon>
        <taxon>Actinomycetes</taxon>
        <taxon>Kitasatosporales</taxon>
        <taxon>Streptomycetaceae</taxon>
        <taxon>Streptomyces</taxon>
    </lineage>
</organism>
<dbReference type="EMBL" id="LGUI01000005">
    <property type="protein sequence ID" value="PNE32547.1"/>
    <property type="molecule type" value="Genomic_DNA"/>
</dbReference>
<dbReference type="CDD" id="cd17321">
    <property type="entry name" value="MFS_MMR_MDR_like"/>
    <property type="match status" value="1"/>
</dbReference>
<feature type="transmembrane region" description="Helical" evidence="6">
    <location>
        <begin position="442"/>
        <end position="464"/>
    </location>
</feature>
<dbReference type="InterPro" id="IPR036259">
    <property type="entry name" value="MFS_trans_sf"/>
</dbReference>
<gene>
    <name evidence="8" type="ORF">AF335_18505</name>
</gene>
<keyword evidence="9" id="KW-1185">Reference proteome</keyword>
<keyword evidence="4 6" id="KW-0472">Membrane</keyword>
<dbReference type="Pfam" id="PF07690">
    <property type="entry name" value="MFS_1"/>
    <property type="match status" value="1"/>
</dbReference>
<comment type="caution">
    <text evidence="8">The sequence shown here is derived from an EMBL/GenBank/DDBJ whole genome shotgun (WGS) entry which is preliminary data.</text>
</comment>
<dbReference type="PANTHER" id="PTHR42718:SF39">
    <property type="entry name" value="ACTINORHODIN TRANSPORTER-RELATED"/>
    <property type="match status" value="1"/>
</dbReference>
<dbReference type="InterPro" id="IPR020846">
    <property type="entry name" value="MFS_dom"/>
</dbReference>
<dbReference type="AlphaFoldDB" id="A0A2N8NUV1"/>
<evidence type="ECO:0000256" key="6">
    <source>
        <dbReference type="SAM" id="Phobius"/>
    </source>
</evidence>
<feature type="transmembrane region" description="Helical" evidence="6">
    <location>
        <begin position="205"/>
        <end position="224"/>
    </location>
</feature>
<evidence type="ECO:0000256" key="4">
    <source>
        <dbReference type="ARBA" id="ARBA00023136"/>
    </source>
</evidence>
<feature type="transmembrane region" description="Helical" evidence="6">
    <location>
        <begin position="15"/>
        <end position="33"/>
    </location>
</feature>
<feature type="transmembrane region" description="Helical" evidence="6">
    <location>
        <begin position="272"/>
        <end position="299"/>
    </location>
</feature>
<protein>
    <recommendedName>
        <fullName evidence="7">Major facilitator superfamily (MFS) profile domain-containing protein</fullName>
    </recommendedName>
</protein>
<feature type="transmembrane region" description="Helical" evidence="6">
    <location>
        <begin position="139"/>
        <end position="162"/>
    </location>
</feature>
<sequence length="490" mass="51086">MGEPGFPMSPSQRSTLTVTMLATFLAVMDQFIINVALPSIRSDLHASAAEAEFAVSGYALVYGALLITGGRLGDLFGYRRLFVLGVATFTLASLGCGLAPTAEGLIAFRLVQGIGSALFYPQILSFLQTTFDGQARTRAFSMFGAAVGLASVCGQVLGGLLVGLDLFGMSWRPVFLINVPLGLAALAGAMSLPRYRGTERPLLDLRGLICLTSALLLLSVPLVGGPGWGWPWWSYALLALALPAMLAFVLWERRVALRGGMPLMDPGLFRRRVFATGNGLALAFFASNAGLFFVLTLHLQQDLGRTPLESGLTFAPLTLAFIVASLSAPRIQHRLGLHVLTCGYGLNLVGVLALFLFAVTDGPGSRTGVPWFLPAALTVIGLGQGLGVSPLLGALLSDVPRVHAGAASGVVETTAQVGASLGTAGAGLVFRSPQGHAATPSAFSQALTVNVALSLTALLLMALVTRPQLQGGKEEPFLTTADQNSPGVLS</sequence>
<evidence type="ECO:0000256" key="2">
    <source>
        <dbReference type="ARBA" id="ARBA00022692"/>
    </source>
</evidence>
<evidence type="ECO:0000256" key="5">
    <source>
        <dbReference type="ARBA" id="ARBA00023251"/>
    </source>
</evidence>
<dbReference type="Gene3D" id="1.20.1720.10">
    <property type="entry name" value="Multidrug resistance protein D"/>
    <property type="match status" value="1"/>
</dbReference>
<dbReference type="GO" id="GO:0046677">
    <property type="term" value="P:response to antibiotic"/>
    <property type="evidence" value="ECO:0007669"/>
    <property type="project" value="UniProtKB-KW"/>
</dbReference>
<dbReference type="PRINTS" id="PR01036">
    <property type="entry name" value="TCRTETB"/>
</dbReference>
<keyword evidence="3 6" id="KW-1133">Transmembrane helix</keyword>
<evidence type="ECO:0000313" key="9">
    <source>
        <dbReference type="Proteomes" id="UP000235945"/>
    </source>
</evidence>
<dbReference type="Gene3D" id="1.20.1250.20">
    <property type="entry name" value="MFS general substrate transporter like domains"/>
    <property type="match status" value="1"/>
</dbReference>
<dbReference type="GO" id="GO:0005886">
    <property type="term" value="C:plasma membrane"/>
    <property type="evidence" value="ECO:0007669"/>
    <property type="project" value="UniProtKB-SubCell"/>
</dbReference>
<evidence type="ECO:0000313" key="8">
    <source>
        <dbReference type="EMBL" id="PNE32547.1"/>
    </source>
</evidence>
<dbReference type="PANTHER" id="PTHR42718">
    <property type="entry name" value="MAJOR FACILITATOR SUPERFAMILY MULTIDRUG TRANSPORTER MFSC"/>
    <property type="match status" value="1"/>
</dbReference>